<dbReference type="RefSeq" id="WP_118924261.1">
    <property type="nucleotide sequence ID" value="NZ_QXGH01000012.1"/>
</dbReference>
<protein>
    <submittedName>
        <fullName evidence="2">Uncharacterized protein</fullName>
    </submittedName>
</protein>
<name>A0A417Y4L1_9ACTN</name>
<evidence type="ECO:0000313" key="2">
    <source>
        <dbReference type="EMBL" id="RHW27527.1"/>
    </source>
</evidence>
<dbReference type="PROSITE" id="PS51257">
    <property type="entry name" value="PROKAR_LIPOPROTEIN"/>
    <property type="match status" value="1"/>
</dbReference>
<keyword evidence="1" id="KW-0812">Transmembrane</keyword>
<keyword evidence="1" id="KW-0472">Membrane</keyword>
<keyword evidence="1" id="KW-1133">Transmembrane helix</keyword>
<evidence type="ECO:0000313" key="3">
    <source>
        <dbReference type="Proteomes" id="UP000283644"/>
    </source>
</evidence>
<reference evidence="2 3" key="1">
    <citation type="submission" date="2018-09" db="EMBL/GenBank/DDBJ databases">
        <title>Genome sequencing of Nocardioides immobilis CCTCC AB 2017083 for comparison to Nocardioides silvaticus.</title>
        <authorList>
            <person name="Li C."/>
            <person name="Wang G."/>
        </authorList>
    </citation>
    <scope>NUCLEOTIDE SEQUENCE [LARGE SCALE GENOMIC DNA]</scope>
    <source>
        <strain evidence="2 3">CCTCC AB 2017083</strain>
    </source>
</reference>
<keyword evidence="3" id="KW-1185">Reference proteome</keyword>
<feature type="transmembrane region" description="Helical" evidence="1">
    <location>
        <begin position="58"/>
        <end position="74"/>
    </location>
</feature>
<dbReference type="AlphaFoldDB" id="A0A417Y4L1"/>
<gene>
    <name evidence="2" type="ORF">D0Z08_07510</name>
</gene>
<dbReference type="EMBL" id="QXGH01000012">
    <property type="protein sequence ID" value="RHW27527.1"/>
    <property type="molecule type" value="Genomic_DNA"/>
</dbReference>
<dbReference type="Proteomes" id="UP000283644">
    <property type="component" value="Unassembled WGS sequence"/>
</dbReference>
<sequence length="124" mass="12799">MIRSHAGRAAVAVLALLAGAVVGCCAVLLHGYWWGLLLAVAATASLLVVIPGGWWRRLPFALGWVAVAVLLAGERPEGDLLVTQTIQGYLLLATGVGVLLGGVVGLRRHPEPDASINGRDASTS</sequence>
<dbReference type="InterPro" id="IPR046095">
    <property type="entry name" value="DUF6113"/>
</dbReference>
<feature type="transmembrane region" description="Helical" evidence="1">
    <location>
        <begin position="86"/>
        <end position="106"/>
    </location>
</feature>
<comment type="caution">
    <text evidence="2">The sequence shown here is derived from an EMBL/GenBank/DDBJ whole genome shotgun (WGS) entry which is preliminary data.</text>
</comment>
<accession>A0A417Y4L1</accession>
<organism evidence="2 3">
    <name type="scientific">Nocardioides immobilis</name>
    <dbReference type="NCBI Taxonomy" id="2049295"/>
    <lineage>
        <taxon>Bacteria</taxon>
        <taxon>Bacillati</taxon>
        <taxon>Actinomycetota</taxon>
        <taxon>Actinomycetes</taxon>
        <taxon>Propionibacteriales</taxon>
        <taxon>Nocardioidaceae</taxon>
        <taxon>Nocardioides</taxon>
    </lineage>
</organism>
<evidence type="ECO:0000256" key="1">
    <source>
        <dbReference type="SAM" id="Phobius"/>
    </source>
</evidence>
<feature type="transmembrane region" description="Helical" evidence="1">
    <location>
        <begin position="33"/>
        <end position="51"/>
    </location>
</feature>
<proteinExistence type="predicted"/>
<dbReference type="Pfam" id="PF19608">
    <property type="entry name" value="DUF6113"/>
    <property type="match status" value="1"/>
</dbReference>